<proteinExistence type="predicted"/>
<name>M1MLR4_9CLOT</name>
<dbReference type="Gene3D" id="3.40.630.110">
    <property type="entry name" value="GNAT acetyltransferase-like"/>
    <property type="match status" value="1"/>
</dbReference>
<feature type="domain" description="N-acetyltransferase" evidence="1">
    <location>
        <begin position="113"/>
        <end position="256"/>
    </location>
</feature>
<dbReference type="InterPro" id="IPR027365">
    <property type="entry name" value="GNAT_acetyltra_YdfB-like"/>
</dbReference>
<evidence type="ECO:0000313" key="2">
    <source>
        <dbReference type="EMBL" id="AGF57178.1"/>
    </source>
</evidence>
<gene>
    <name evidence="2" type="ORF">Cspa_c34170</name>
</gene>
<evidence type="ECO:0000259" key="1">
    <source>
        <dbReference type="PROSITE" id="PS51186"/>
    </source>
</evidence>
<dbReference type="STRING" id="36745.CLSAP_31810"/>
<sequence>MSIYEITETKCLEKLFEGWQETLIWSCLQGYMGRAYADSITNPKSAKIVIGDFCFFAGKANIELVLNKQEVYKSNFIIMIPQHDEWSKLIEQTYKENSKKVYRYAIKKEKNIFDIEELTKIVEDIENEFTIQMIDENVFDQVISNSWSEDLCSQFNDYEDYRKRGLGVVILKDGIVVSGASSYTVYKEGIEIEIDTRKDYRRRGLALVCGAKLILECLKRGLYPSWDAQNKGSVALSEKLGYHFDKEYVAYEIMNY</sequence>
<dbReference type="HOGENOM" id="CLU_074296_2_0_9"/>
<dbReference type="RefSeq" id="WP_015393496.1">
    <property type="nucleotide sequence ID" value="NC_020291.1"/>
</dbReference>
<dbReference type="AlphaFoldDB" id="M1MLR4"/>
<dbReference type="PANTHER" id="PTHR31143:SF2">
    <property type="entry name" value="FR47-LIKE DOMAIN-CONTAINING PROTEIN-RELATED"/>
    <property type="match status" value="1"/>
</dbReference>
<dbReference type="InterPro" id="IPR000182">
    <property type="entry name" value="GNAT_dom"/>
</dbReference>
<dbReference type="OrthoDB" id="7054616at2"/>
<dbReference type="PATRIC" id="fig|931276.5.peg.3443"/>
<keyword evidence="2" id="KW-0808">Transferase</keyword>
<organism evidence="2 3">
    <name type="scientific">Clostridium saccharoperbutylacetonicum N1-4(HMT)</name>
    <dbReference type="NCBI Taxonomy" id="931276"/>
    <lineage>
        <taxon>Bacteria</taxon>
        <taxon>Bacillati</taxon>
        <taxon>Bacillota</taxon>
        <taxon>Clostridia</taxon>
        <taxon>Eubacteriales</taxon>
        <taxon>Clostridiaceae</taxon>
        <taxon>Clostridium</taxon>
    </lineage>
</organism>
<dbReference type="Proteomes" id="UP000011728">
    <property type="component" value="Chromosome"/>
</dbReference>
<dbReference type="GO" id="GO:0016747">
    <property type="term" value="F:acyltransferase activity, transferring groups other than amino-acyl groups"/>
    <property type="evidence" value="ECO:0007669"/>
    <property type="project" value="InterPro"/>
</dbReference>
<reference evidence="2 3" key="1">
    <citation type="submission" date="2013-02" db="EMBL/GenBank/DDBJ databases">
        <title>Genome sequence of Clostridium saccharoperbutylacetonicum N1-4(HMT).</title>
        <authorList>
            <person name="Poehlein A."/>
            <person name="Daniel R."/>
        </authorList>
    </citation>
    <scope>NUCLEOTIDE SEQUENCE [LARGE SCALE GENOMIC DNA]</scope>
    <source>
        <strain evidence="3">N1-4(HMT)</strain>
    </source>
</reference>
<evidence type="ECO:0000313" key="3">
    <source>
        <dbReference type="Proteomes" id="UP000011728"/>
    </source>
</evidence>
<dbReference type="Pfam" id="PF12746">
    <property type="entry name" value="GNAT_acetyltran"/>
    <property type="match status" value="1"/>
</dbReference>
<dbReference type="SUPFAM" id="SSF55729">
    <property type="entry name" value="Acyl-CoA N-acyltransferases (Nat)"/>
    <property type="match status" value="1"/>
</dbReference>
<dbReference type="Gene3D" id="3.40.630.30">
    <property type="match status" value="1"/>
</dbReference>
<accession>M1MLR4</accession>
<dbReference type="EMBL" id="CP004121">
    <property type="protein sequence ID" value="AGF57178.1"/>
    <property type="molecule type" value="Genomic_DNA"/>
</dbReference>
<dbReference type="InterPro" id="IPR042573">
    <property type="entry name" value="GNAT_acetyltra_N"/>
</dbReference>
<keyword evidence="3" id="KW-1185">Reference proteome</keyword>
<dbReference type="PROSITE" id="PS51186">
    <property type="entry name" value="GNAT"/>
    <property type="match status" value="1"/>
</dbReference>
<protein>
    <submittedName>
        <fullName evidence="2">GCN5-related N-acetyltransferase</fullName>
    </submittedName>
</protein>
<dbReference type="PANTHER" id="PTHR31143">
    <property type="match status" value="1"/>
</dbReference>
<dbReference type="InterPro" id="IPR016181">
    <property type="entry name" value="Acyl_CoA_acyltransferase"/>
</dbReference>
<dbReference type="KEGG" id="csr:Cspa_c34170"/>
<dbReference type="eggNOG" id="COG1670">
    <property type="taxonomic scope" value="Bacteria"/>
</dbReference>